<protein>
    <submittedName>
        <fullName evidence="1">Uncharacterized protein</fullName>
    </submittedName>
</protein>
<organism evidence="1 2">
    <name type="scientific">Portunus trituberculatus</name>
    <name type="common">Swimming crab</name>
    <name type="synonym">Neptunus trituberculatus</name>
    <dbReference type="NCBI Taxonomy" id="210409"/>
    <lineage>
        <taxon>Eukaryota</taxon>
        <taxon>Metazoa</taxon>
        <taxon>Ecdysozoa</taxon>
        <taxon>Arthropoda</taxon>
        <taxon>Crustacea</taxon>
        <taxon>Multicrustacea</taxon>
        <taxon>Malacostraca</taxon>
        <taxon>Eumalacostraca</taxon>
        <taxon>Eucarida</taxon>
        <taxon>Decapoda</taxon>
        <taxon>Pleocyemata</taxon>
        <taxon>Brachyura</taxon>
        <taxon>Eubrachyura</taxon>
        <taxon>Portunoidea</taxon>
        <taxon>Portunidae</taxon>
        <taxon>Portuninae</taxon>
        <taxon>Portunus</taxon>
    </lineage>
</organism>
<proteinExistence type="predicted"/>
<dbReference type="AlphaFoldDB" id="A0A5B7HIY0"/>
<comment type="caution">
    <text evidence="1">The sequence shown here is derived from an EMBL/GenBank/DDBJ whole genome shotgun (WGS) entry which is preliminary data.</text>
</comment>
<reference evidence="1 2" key="1">
    <citation type="submission" date="2019-05" db="EMBL/GenBank/DDBJ databases">
        <title>Another draft genome of Portunus trituberculatus and its Hox gene families provides insights of decapod evolution.</title>
        <authorList>
            <person name="Jeong J.-H."/>
            <person name="Song I."/>
            <person name="Kim S."/>
            <person name="Choi T."/>
            <person name="Kim D."/>
            <person name="Ryu S."/>
            <person name="Kim W."/>
        </authorList>
    </citation>
    <scope>NUCLEOTIDE SEQUENCE [LARGE SCALE GENOMIC DNA]</scope>
    <source>
        <tissue evidence="1">Muscle</tissue>
    </source>
</reference>
<evidence type="ECO:0000313" key="2">
    <source>
        <dbReference type="Proteomes" id="UP000324222"/>
    </source>
</evidence>
<dbReference type="EMBL" id="VSRR010028021">
    <property type="protein sequence ID" value="MPC68554.1"/>
    <property type="molecule type" value="Genomic_DNA"/>
</dbReference>
<dbReference type="Proteomes" id="UP000324222">
    <property type="component" value="Unassembled WGS sequence"/>
</dbReference>
<keyword evidence="2" id="KW-1185">Reference proteome</keyword>
<name>A0A5B7HIY0_PORTR</name>
<gene>
    <name evidence="1" type="ORF">E2C01_062756</name>
</gene>
<sequence>MRPKKLQHDRTHNRTGPVIRLTRLVRPAPFNCFISHQAIPGPSICLLKRQGGMVAARGMKQLKCTSQKRSSNRATSKVKA</sequence>
<evidence type="ECO:0000313" key="1">
    <source>
        <dbReference type="EMBL" id="MPC68554.1"/>
    </source>
</evidence>
<accession>A0A5B7HIY0</accession>